<dbReference type="RefSeq" id="WP_109346238.1">
    <property type="nucleotide sequence ID" value="NZ_CP029343.1"/>
</dbReference>
<evidence type="ECO:0000313" key="2">
    <source>
        <dbReference type="EMBL" id="AWL05911.1"/>
    </source>
</evidence>
<dbReference type="AlphaFoldDB" id="A0A2S2DKS8"/>
<dbReference type="Proteomes" id="UP000245820">
    <property type="component" value="Chromosome"/>
</dbReference>
<protein>
    <submittedName>
        <fullName evidence="2">Uncharacterized protein</fullName>
    </submittedName>
</protein>
<dbReference type="EMBL" id="CP029343">
    <property type="protein sequence ID" value="AWL05911.1"/>
    <property type="molecule type" value="Genomic_DNA"/>
</dbReference>
<proteinExistence type="predicted"/>
<keyword evidence="3" id="KW-1185">Reference proteome</keyword>
<name>A0A2S2DKS8_9BURK</name>
<evidence type="ECO:0000256" key="1">
    <source>
        <dbReference type="SAM" id="MobiDB-lite"/>
    </source>
</evidence>
<sequence length="398" mass="43950">MAVRISCLPWKMLYSCCAFDVLTNGLADMTEYADKRTQAGGIVAPPDTAPLQDRTERAAYQADHRPETSQLRRLQAAVQSSRRLEPGSHWQTAADRHTGSPLPIQRKTLENAGLHAQLDVASTGRRGKIIGDNAHNGLIYGNPEPQIVLTRADVLKESARLAADVGKGVQKWAAESSDRKGKNGRIYTTGQFDEPAVPTVDPFIHETAFSYGDRKAGTGGAFSISYQHSNDMDGYVSSIVETPDGQAGLSGGMEKGRERFSDAPSVFRYSHLHEKHSGSLLDATAPATVKRFDPITKLAGEGARFNCVRNHMAKLRDDSIFYTKENDYYRGIAFQHLYVIWTTRFGGRFGIPDKDVADTIRDKESLSGTKRGGKKRPAYPLLKLAKEELSDKDYDLDR</sequence>
<evidence type="ECO:0000313" key="3">
    <source>
        <dbReference type="Proteomes" id="UP000245820"/>
    </source>
</evidence>
<feature type="region of interest" description="Disordered" evidence="1">
    <location>
        <begin position="81"/>
        <end position="101"/>
    </location>
</feature>
<organism evidence="2 3">
    <name type="scientific">Massilia oculi</name>
    <dbReference type="NCBI Taxonomy" id="945844"/>
    <lineage>
        <taxon>Bacteria</taxon>
        <taxon>Pseudomonadati</taxon>
        <taxon>Pseudomonadota</taxon>
        <taxon>Betaproteobacteria</taxon>
        <taxon>Burkholderiales</taxon>
        <taxon>Oxalobacteraceae</taxon>
        <taxon>Telluria group</taxon>
        <taxon>Massilia</taxon>
    </lineage>
</organism>
<gene>
    <name evidence="2" type="ORF">DIR46_16740</name>
</gene>
<dbReference type="KEGG" id="mtim:DIR46_16740"/>
<reference evidence="2 3" key="1">
    <citation type="submission" date="2018-05" db="EMBL/GenBank/DDBJ databases">
        <title>Complete genome sequence of Massilia oculi sp. nov. CCUG 43427T (=DSM 26321T), the type strain of M. oculi, and comparison with genome sequences of other Massilia strains.</title>
        <authorList>
            <person name="Zhu B."/>
        </authorList>
    </citation>
    <scope>NUCLEOTIDE SEQUENCE [LARGE SCALE GENOMIC DNA]</scope>
    <source>
        <strain evidence="2 3">CCUG 43427</strain>
    </source>
</reference>
<dbReference type="OrthoDB" id="292792at2"/>
<accession>A0A2S2DKS8</accession>